<name>A0A059KLW7_9BURK</name>
<dbReference type="eggNOG" id="ENOG5032ZWJ">
    <property type="taxonomic scope" value="Bacteria"/>
</dbReference>
<evidence type="ECO:0000313" key="3">
    <source>
        <dbReference type="EMBL" id="KDB52083.1"/>
    </source>
</evidence>
<dbReference type="RefSeq" id="WP_037482113.1">
    <property type="nucleotide sequence ID" value="NZ_AZRA01000060.1"/>
</dbReference>
<accession>A0A059KLW7</accession>
<keyword evidence="2" id="KW-1133">Transmembrane helix</keyword>
<organism evidence="3 4">
    <name type="scientific">Sphaerotilus natans subsp. natans DSM 6575</name>
    <dbReference type="NCBI Taxonomy" id="1286631"/>
    <lineage>
        <taxon>Bacteria</taxon>
        <taxon>Pseudomonadati</taxon>
        <taxon>Pseudomonadota</taxon>
        <taxon>Betaproteobacteria</taxon>
        <taxon>Burkholderiales</taxon>
        <taxon>Sphaerotilaceae</taxon>
        <taxon>Sphaerotilus</taxon>
    </lineage>
</organism>
<evidence type="ECO:0000313" key="4">
    <source>
        <dbReference type="Proteomes" id="UP000026714"/>
    </source>
</evidence>
<feature type="region of interest" description="Disordered" evidence="1">
    <location>
        <begin position="125"/>
        <end position="145"/>
    </location>
</feature>
<keyword evidence="4" id="KW-1185">Reference proteome</keyword>
<protein>
    <submittedName>
        <fullName evidence="3">Uncharacterized protein</fullName>
    </submittedName>
</protein>
<evidence type="ECO:0000256" key="2">
    <source>
        <dbReference type="SAM" id="Phobius"/>
    </source>
</evidence>
<dbReference type="STRING" id="34103.SAMN05421778_1076"/>
<gene>
    <name evidence="3" type="ORF">X805_23570</name>
</gene>
<dbReference type="EMBL" id="AZRA01000060">
    <property type="protein sequence ID" value="KDB52083.1"/>
    <property type="molecule type" value="Genomic_DNA"/>
</dbReference>
<proteinExistence type="predicted"/>
<comment type="caution">
    <text evidence="3">The sequence shown here is derived from an EMBL/GenBank/DDBJ whole genome shotgun (WGS) entry which is preliminary data.</text>
</comment>
<reference evidence="3 4" key="1">
    <citation type="journal article" date="2014" name="FEMS Microbiol. Ecol.">
        <title>Sphaerotilus natans encrusted with nanoball-shaped Fe(III) oxide minerals formed by nitrate-reducing mixotrophic Fe(II) oxidation.</title>
        <authorList>
            <person name="Park S."/>
            <person name="Kim D.H."/>
            <person name="Lee J.H."/>
            <person name="Hur H.G."/>
        </authorList>
    </citation>
    <scope>NUCLEOTIDE SEQUENCE [LARGE SCALE GENOMIC DNA]</scope>
    <source>
        <strain evidence="3 4">DSM 6575</strain>
    </source>
</reference>
<dbReference type="Proteomes" id="UP000026714">
    <property type="component" value="Unassembled WGS sequence"/>
</dbReference>
<sequence>MTTTDGVLWAFVAVLFVLGLALVASRWPVWAKGLLVTVVTALYFWSDAALEQVWGWPSRHALPERFVLLAAVFDEPAKGREGALYVWVNEIRDGKPVPQPRAYQLPYSKDLHALLGEAIKKTRQGVTQLGSSEPKRGPKGLSWLRPGSDEQVVKIRDLPAPQLPEK</sequence>
<keyword evidence="2" id="KW-0812">Transmembrane</keyword>
<keyword evidence="2" id="KW-0472">Membrane</keyword>
<evidence type="ECO:0000256" key="1">
    <source>
        <dbReference type="SAM" id="MobiDB-lite"/>
    </source>
</evidence>
<dbReference type="AlphaFoldDB" id="A0A059KLW7"/>
<feature type="transmembrane region" description="Helical" evidence="2">
    <location>
        <begin position="6"/>
        <end position="24"/>
    </location>
</feature>